<accession>A0ABY4CVQ7</accession>
<feature type="region of interest" description="Disordered" evidence="1">
    <location>
        <begin position="55"/>
        <end position="116"/>
    </location>
</feature>
<feature type="compositionally biased region" description="Basic and acidic residues" evidence="1">
    <location>
        <begin position="75"/>
        <end position="95"/>
    </location>
</feature>
<keyword evidence="3" id="KW-1185">Reference proteome</keyword>
<name>A0ABY4CVQ7_9BACT</name>
<evidence type="ECO:0000256" key="1">
    <source>
        <dbReference type="SAM" id="MobiDB-lite"/>
    </source>
</evidence>
<dbReference type="RefSeq" id="WP_243797672.1">
    <property type="nucleotide sequence ID" value="NZ_CP094669.1"/>
</dbReference>
<reference evidence="2 3" key="1">
    <citation type="submission" date="2022-03" db="EMBL/GenBank/DDBJ databases">
        <title>Hymenobactersp. isolated from the air.</title>
        <authorList>
            <person name="Won M."/>
            <person name="Kwon S.-W."/>
        </authorList>
    </citation>
    <scope>NUCLEOTIDE SEQUENCE [LARGE SCALE GENOMIC DNA]</scope>
    <source>
        <strain evidence="2 3">KACC 21982</strain>
    </source>
</reference>
<proteinExistence type="predicted"/>
<evidence type="ECO:0000313" key="2">
    <source>
        <dbReference type="EMBL" id="UOG74350.1"/>
    </source>
</evidence>
<dbReference type="Proteomes" id="UP000831113">
    <property type="component" value="Chromosome"/>
</dbReference>
<evidence type="ECO:0000313" key="3">
    <source>
        <dbReference type="Proteomes" id="UP000831113"/>
    </source>
</evidence>
<dbReference type="EMBL" id="CP094669">
    <property type="protein sequence ID" value="UOG74350.1"/>
    <property type="molecule type" value="Genomic_DNA"/>
</dbReference>
<evidence type="ECO:0008006" key="4">
    <source>
        <dbReference type="Google" id="ProtNLM"/>
    </source>
</evidence>
<organism evidence="2 3">
    <name type="scientific">Hymenobacter tibetensis</name>
    <dbReference type="NCBI Taxonomy" id="497967"/>
    <lineage>
        <taxon>Bacteria</taxon>
        <taxon>Pseudomonadati</taxon>
        <taxon>Bacteroidota</taxon>
        <taxon>Cytophagia</taxon>
        <taxon>Cytophagales</taxon>
        <taxon>Hymenobacteraceae</taxon>
        <taxon>Hymenobacter</taxon>
    </lineage>
</organism>
<protein>
    <recommendedName>
        <fullName evidence="4">Rho termination factor N-terminal domain-containing protein</fullName>
    </recommendedName>
</protein>
<gene>
    <name evidence="2" type="ORF">MTX78_19805</name>
</gene>
<sequence>MPRPSLSKIYSAGARQAELIELCKQRGLPIQNSKGGKLTNEALKRQLDDFSADQGNISALPAAEEASHVSGSANRTEEILKADDDTSARSVDTKLVDSTSEAVEAEPQAVKWEQGSSMSLQPELFPIFSPPAAPHSSAVTPELIITNPDNLEETSFERDTAGILLPSEQVAVAQFTKVQDHSINKVDATHGASSRLTFTEEVKSSPRSRPDGPYYLQLSHSKLATSLSRGVFIPVALDPDPELQRMRSGDLLSKYPNCLPLLHGRLASFSDQDVLVELTLRPSEVNQLVEYGSIYAYLEPLPVSRIQSLTFANADALADIQADALTYKNFFLPQQRIMLLSEGKIVPLIELPPDTEVHISEAPNADNWIPRLQQFDQQLGLFGYLKHAPLLAANTTQTVQDYSAEFQYALSLLNTTVATPPPASGSELLLRTLLRINPSFPQTAGQMLLSALVDSIYAGTEASLEWATQLLANVIAQSSSIVGKHSGLQDLEETQRQIDLLKTSRTNYQDALAAIARGGRQSIPKVPFAAVVLLIKHPNRARSSADKQAVLDVLGKAADRGALASPQLEWLLAILGLYYTYSRLTREDPNLHIRNPNLAALARPLHRLRFDMDHFADRVVVETVFRVASEGKVISDRLAYLGPDDEQATTIELPLRATGFSSAQTLFDAPTKPVVNSTTVTASMPSNDLILHQSVLRKMLALFAPEQFEQLLLPSFTPAEQTLLRQVLAFKQ</sequence>